<evidence type="ECO:0000259" key="11">
    <source>
        <dbReference type="Pfam" id="PF00593"/>
    </source>
</evidence>
<keyword evidence="10" id="KW-0732">Signal</keyword>
<feature type="domain" description="TonB-dependent receptor-like beta-barrel" evidence="11">
    <location>
        <begin position="393"/>
        <end position="957"/>
    </location>
</feature>
<dbReference type="GO" id="GO:0009279">
    <property type="term" value="C:cell outer membrane"/>
    <property type="evidence" value="ECO:0007669"/>
    <property type="project" value="UniProtKB-SubCell"/>
</dbReference>
<dbReference type="Gene3D" id="2.40.170.20">
    <property type="entry name" value="TonB-dependent receptor, beta-barrel domain"/>
    <property type="match status" value="1"/>
</dbReference>
<keyword evidence="5 9" id="KW-0798">TonB box</keyword>
<keyword evidence="2 8" id="KW-0813">Transport</keyword>
<dbReference type="EMBL" id="QRJR01000001">
    <property type="protein sequence ID" value="RHH52776.1"/>
    <property type="molecule type" value="Genomic_DNA"/>
</dbReference>
<dbReference type="InterPro" id="IPR008969">
    <property type="entry name" value="CarboxyPept-like_regulatory"/>
</dbReference>
<feature type="chain" id="PRO_5030076291" evidence="10">
    <location>
        <begin position="34"/>
        <end position="999"/>
    </location>
</feature>
<dbReference type="NCBIfam" id="TIGR04056">
    <property type="entry name" value="OMP_RagA_SusC"/>
    <property type="match status" value="1"/>
</dbReference>
<dbReference type="InterPro" id="IPR023997">
    <property type="entry name" value="TonB-dep_OMP_SusC/RagA_CS"/>
</dbReference>
<protein>
    <submittedName>
        <fullName evidence="13">TonB-dependent receptor</fullName>
    </submittedName>
</protein>
<comment type="similarity">
    <text evidence="8 9">Belongs to the TonB-dependent receptor family.</text>
</comment>
<evidence type="ECO:0000256" key="5">
    <source>
        <dbReference type="ARBA" id="ARBA00023077"/>
    </source>
</evidence>
<sequence length="999" mass="111315">MKNYHLKNLSKKRIFSMMMISALCTAYPSSSFADVSEVQITMQTVALKGQVVTESGESVIGASVMLKGTSNGTITDLDGNFILNGTSKGTLVISFIGYITQEIPMNGKTSLKVVLKEDTKTLDEVVVIGYGTQRKEELTSSVMSVKAENFVQVTTPDAAGLIKGKVAGLSVINPDANPLSTSEIVLRGSTTLKSGTSPLILIDGVPGELNSVSPNDIEQIDVLKDGSAAAIYGTRGTNGVILITTKTSKGEMKPTIEVNSYVSFQKIAKKLPMMSADQYLEKVKEGYTGAADYGSKTDWLDEIMQTPFNQTYSINLRGGSKNTNYIASFDYTSNEGLVKRSKVETIFPRLNVTHRMFDNRLKIDAGLSGYQQSYGIPYNTNVYQSALIYNPTEPIKDENGKWTEVARDLYYNPLALLNETQGKNDATNLRMHATVTVTPIEGLDIKWLLSREVYNKFSGYYETKNHRSTTIQNKNGYASRETHKNQADMTEFTVQYNKVFKGGHSLNALAGYSWNKNNNQEAFMDNYNFPTDDYSYNNMAAGTALKDGKATEKTYQEEYKLVGYFGRINYNYQGKYYLSASIRHEGSSKFGADHKWGTFPAVSIGWNLKEESFLKNVNFLSFFKLRAGYGITGTIPGNPYLSLNTLDLGGYGYYGGQWTTLLRASSNPNPDLRWEKKKETNIGLDFAFFNDRISGSIDWYNRDTDDLIWDYTVSVPPYVKNTITANAGSIRNRGLEVSLNFIPVKTKSFTWDTGINFSTNTNELVSLSNGKYSSNGYTDLGDTYAPIQQKTHRVQEGMAIGNFWGYKSIDIDENGHWIIEGADGKPKPIAEQQADDKKVLGNGLPDWYLNWNNSFRYKQFDLSITMRGAFGFQILNMPEMNYAAPVSLGLGNVMEKAFDNVYGKRPLAADQELQYVSYYVQDGDYWKIDNLTIGYTPVIKENKWIKGVRVYGSISNLATITSYSGIDPEVNVTGLTPGVDNMYRYPSARTFSIGVNLNF</sequence>
<evidence type="ECO:0000256" key="7">
    <source>
        <dbReference type="ARBA" id="ARBA00023237"/>
    </source>
</evidence>
<organism evidence="13 14">
    <name type="scientific">Bacteroides ovatus</name>
    <dbReference type="NCBI Taxonomy" id="28116"/>
    <lineage>
        <taxon>Bacteria</taxon>
        <taxon>Pseudomonadati</taxon>
        <taxon>Bacteroidota</taxon>
        <taxon>Bacteroidia</taxon>
        <taxon>Bacteroidales</taxon>
        <taxon>Bacteroidaceae</taxon>
        <taxon>Bacteroides</taxon>
    </lineage>
</organism>
<name>A0A3E5I751_BACOV</name>
<keyword evidence="4 8" id="KW-0812">Transmembrane</keyword>
<dbReference type="AlphaFoldDB" id="A0A3E5I751"/>
<dbReference type="InterPro" id="IPR012910">
    <property type="entry name" value="Plug_dom"/>
</dbReference>
<dbReference type="Pfam" id="PF00593">
    <property type="entry name" value="TonB_dep_Rec_b-barrel"/>
    <property type="match status" value="1"/>
</dbReference>
<dbReference type="SUPFAM" id="SSF56935">
    <property type="entry name" value="Porins"/>
    <property type="match status" value="1"/>
</dbReference>
<evidence type="ECO:0000256" key="10">
    <source>
        <dbReference type="SAM" id="SignalP"/>
    </source>
</evidence>
<dbReference type="NCBIfam" id="TIGR04057">
    <property type="entry name" value="SusC_RagA_signa"/>
    <property type="match status" value="1"/>
</dbReference>
<dbReference type="InterPro" id="IPR039426">
    <property type="entry name" value="TonB-dep_rcpt-like"/>
</dbReference>
<evidence type="ECO:0000259" key="12">
    <source>
        <dbReference type="Pfam" id="PF07715"/>
    </source>
</evidence>
<keyword evidence="13" id="KW-0675">Receptor</keyword>
<reference evidence="13 14" key="1">
    <citation type="submission" date="2018-08" db="EMBL/GenBank/DDBJ databases">
        <title>A genome reference for cultivated species of the human gut microbiota.</title>
        <authorList>
            <person name="Zou Y."/>
            <person name="Xue W."/>
            <person name="Luo G."/>
        </authorList>
    </citation>
    <scope>NUCLEOTIDE SEQUENCE [LARGE SCALE GENOMIC DNA]</scope>
    <source>
        <strain evidence="13 14">AM17-48</strain>
    </source>
</reference>
<dbReference type="Pfam" id="PF13715">
    <property type="entry name" value="CarbopepD_reg_2"/>
    <property type="match status" value="1"/>
</dbReference>
<dbReference type="InterPro" id="IPR023996">
    <property type="entry name" value="TonB-dep_OMP_SusC/RagA"/>
</dbReference>
<evidence type="ECO:0000256" key="9">
    <source>
        <dbReference type="RuleBase" id="RU003357"/>
    </source>
</evidence>
<feature type="domain" description="TonB-dependent receptor plug" evidence="12">
    <location>
        <begin position="135"/>
        <end position="240"/>
    </location>
</feature>
<dbReference type="Proteomes" id="UP000283329">
    <property type="component" value="Unassembled WGS sequence"/>
</dbReference>
<comment type="subcellular location">
    <subcellularLocation>
        <location evidence="1 8">Cell outer membrane</location>
        <topology evidence="1 8">Multi-pass membrane protein</topology>
    </subcellularLocation>
</comment>
<dbReference type="Gene3D" id="2.60.40.1120">
    <property type="entry name" value="Carboxypeptidase-like, regulatory domain"/>
    <property type="match status" value="1"/>
</dbReference>
<dbReference type="RefSeq" id="WP_115483755.1">
    <property type="nucleotide sequence ID" value="NZ_BAABYV010000001.1"/>
</dbReference>
<dbReference type="InterPro" id="IPR037066">
    <property type="entry name" value="Plug_dom_sf"/>
</dbReference>
<evidence type="ECO:0000256" key="6">
    <source>
        <dbReference type="ARBA" id="ARBA00023136"/>
    </source>
</evidence>
<evidence type="ECO:0000256" key="3">
    <source>
        <dbReference type="ARBA" id="ARBA00022452"/>
    </source>
</evidence>
<dbReference type="InterPro" id="IPR036942">
    <property type="entry name" value="Beta-barrel_TonB_sf"/>
</dbReference>
<dbReference type="Gene3D" id="2.170.130.10">
    <property type="entry name" value="TonB-dependent receptor, plug domain"/>
    <property type="match status" value="1"/>
</dbReference>
<proteinExistence type="inferred from homology"/>
<keyword evidence="7 8" id="KW-0998">Cell outer membrane</keyword>
<dbReference type="PROSITE" id="PS52016">
    <property type="entry name" value="TONB_DEPENDENT_REC_3"/>
    <property type="match status" value="1"/>
</dbReference>
<comment type="caution">
    <text evidence="13">The sequence shown here is derived from an EMBL/GenBank/DDBJ whole genome shotgun (WGS) entry which is preliminary data.</text>
</comment>
<dbReference type="SUPFAM" id="SSF49464">
    <property type="entry name" value="Carboxypeptidase regulatory domain-like"/>
    <property type="match status" value="1"/>
</dbReference>
<evidence type="ECO:0000256" key="2">
    <source>
        <dbReference type="ARBA" id="ARBA00022448"/>
    </source>
</evidence>
<keyword evidence="3 8" id="KW-1134">Transmembrane beta strand</keyword>
<gene>
    <name evidence="13" type="ORF">DW206_01815</name>
</gene>
<evidence type="ECO:0000256" key="8">
    <source>
        <dbReference type="PROSITE-ProRule" id="PRU01360"/>
    </source>
</evidence>
<evidence type="ECO:0000313" key="14">
    <source>
        <dbReference type="Proteomes" id="UP000283329"/>
    </source>
</evidence>
<evidence type="ECO:0000313" key="13">
    <source>
        <dbReference type="EMBL" id="RHH52776.1"/>
    </source>
</evidence>
<dbReference type="Pfam" id="PF07715">
    <property type="entry name" value="Plug"/>
    <property type="match status" value="1"/>
</dbReference>
<accession>A0A3E5I751</accession>
<keyword evidence="6 8" id="KW-0472">Membrane</keyword>
<dbReference type="FunFam" id="2.60.40.1120:FF:000003">
    <property type="entry name" value="Outer membrane protein Omp121"/>
    <property type="match status" value="1"/>
</dbReference>
<evidence type="ECO:0000256" key="4">
    <source>
        <dbReference type="ARBA" id="ARBA00022692"/>
    </source>
</evidence>
<feature type="signal peptide" evidence="10">
    <location>
        <begin position="1"/>
        <end position="33"/>
    </location>
</feature>
<evidence type="ECO:0000256" key="1">
    <source>
        <dbReference type="ARBA" id="ARBA00004571"/>
    </source>
</evidence>
<dbReference type="InterPro" id="IPR000531">
    <property type="entry name" value="Beta-barrel_TonB"/>
</dbReference>